<dbReference type="Proteomes" id="UP001138540">
    <property type="component" value="Unassembled WGS sequence"/>
</dbReference>
<evidence type="ECO:0000256" key="1">
    <source>
        <dbReference type="ARBA" id="ARBA00022448"/>
    </source>
</evidence>
<dbReference type="Gene3D" id="3.40.50.300">
    <property type="entry name" value="P-loop containing nucleotide triphosphate hydrolases"/>
    <property type="match status" value="1"/>
</dbReference>
<dbReference type="RefSeq" id="WP_184150500.1">
    <property type="nucleotide sequence ID" value="NZ_JACHKA010000001.1"/>
</dbReference>
<evidence type="ECO:0000313" key="9">
    <source>
        <dbReference type="Proteomes" id="UP001138540"/>
    </source>
</evidence>
<dbReference type="Pfam" id="PF00005">
    <property type="entry name" value="ABC_tran"/>
    <property type="match status" value="1"/>
</dbReference>
<comment type="caution">
    <text evidence="8">The sequence shown here is derived from an EMBL/GenBank/DDBJ whole genome shotgun (WGS) entry which is preliminary data.</text>
</comment>
<gene>
    <name evidence="8" type="ORF">HNP60_000821</name>
</gene>
<keyword evidence="9" id="KW-1185">Reference proteome</keyword>
<keyword evidence="4" id="KW-0067">ATP-binding</keyword>
<dbReference type="PANTHER" id="PTHR43499:SF1">
    <property type="entry name" value="ABC TRANSPORTER I FAMILY MEMBER 1"/>
    <property type="match status" value="1"/>
</dbReference>
<evidence type="ECO:0000256" key="5">
    <source>
        <dbReference type="ARBA" id="ARBA00022967"/>
    </source>
</evidence>
<evidence type="ECO:0000256" key="2">
    <source>
        <dbReference type="ARBA" id="ARBA00022741"/>
    </source>
</evidence>
<evidence type="ECO:0000256" key="3">
    <source>
        <dbReference type="ARBA" id="ARBA00022748"/>
    </source>
</evidence>
<dbReference type="NCBIfam" id="TIGR01189">
    <property type="entry name" value="ccmA"/>
    <property type="match status" value="1"/>
</dbReference>
<reference evidence="8 9" key="1">
    <citation type="submission" date="2020-08" db="EMBL/GenBank/DDBJ databases">
        <title>Exploring microbial biodiversity for novel pathways involved in the catabolism of aromatic compounds derived from lignin.</title>
        <authorList>
            <person name="Elkins J."/>
        </authorList>
    </citation>
    <scope>NUCLEOTIDE SEQUENCE [LARGE SCALE GENOMIC DNA]</scope>
    <source>
        <strain evidence="8 9">B1D3A</strain>
    </source>
</reference>
<dbReference type="PANTHER" id="PTHR43499">
    <property type="entry name" value="ABC TRANSPORTER I FAMILY MEMBER 1"/>
    <property type="match status" value="1"/>
</dbReference>
<organism evidence="8 9">
    <name type="scientific">Sphingobium lignivorans</name>
    <dbReference type="NCBI Taxonomy" id="2735886"/>
    <lineage>
        <taxon>Bacteria</taxon>
        <taxon>Pseudomonadati</taxon>
        <taxon>Pseudomonadota</taxon>
        <taxon>Alphaproteobacteria</taxon>
        <taxon>Sphingomonadales</taxon>
        <taxon>Sphingomonadaceae</taxon>
        <taxon>Sphingobium</taxon>
    </lineage>
</organism>
<evidence type="ECO:0000256" key="6">
    <source>
        <dbReference type="ARBA" id="ARBA00023136"/>
    </source>
</evidence>
<feature type="domain" description="ABC transporter" evidence="7">
    <location>
        <begin position="6"/>
        <end position="207"/>
    </location>
</feature>
<dbReference type="InterPro" id="IPR003593">
    <property type="entry name" value="AAA+_ATPase"/>
</dbReference>
<dbReference type="InterPro" id="IPR027417">
    <property type="entry name" value="P-loop_NTPase"/>
</dbReference>
<accession>A0ABR6NDV7</accession>
<dbReference type="InterPro" id="IPR003439">
    <property type="entry name" value="ABC_transporter-like_ATP-bd"/>
</dbReference>
<sequence>MSGAALSIRGLACLRGGRLLFTGVDLALGPGDSAQIAGPNGIGKSSLLRIVAGLLRPFAGTVQCEGAVALTDELVALDRDRTVQDALAFWARIDEVPVTRIAAALDDLDIPHLADVPVRMLSTGQRKRAALARTLVSGAPVWLLDEPANGLDTASAAALGGLVDRHRAAGGIVLAASHLPLAWAQDVTIHLQRPADEMGNMEEDMPA</sequence>
<dbReference type="PROSITE" id="PS50893">
    <property type="entry name" value="ABC_TRANSPORTER_2"/>
    <property type="match status" value="1"/>
</dbReference>
<dbReference type="SUPFAM" id="SSF52540">
    <property type="entry name" value="P-loop containing nucleoside triphosphate hydrolases"/>
    <property type="match status" value="1"/>
</dbReference>
<keyword evidence="2" id="KW-0547">Nucleotide-binding</keyword>
<name>A0ABR6NDV7_9SPHN</name>
<evidence type="ECO:0000313" key="8">
    <source>
        <dbReference type="EMBL" id="MBB5984847.1"/>
    </source>
</evidence>
<keyword evidence="3" id="KW-0201">Cytochrome c-type biogenesis</keyword>
<keyword evidence="5" id="KW-1278">Translocase</keyword>
<dbReference type="SMART" id="SM00382">
    <property type="entry name" value="AAA"/>
    <property type="match status" value="1"/>
</dbReference>
<evidence type="ECO:0000256" key="4">
    <source>
        <dbReference type="ARBA" id="ARBA00022840"/>
    </source>
</evidence>
<dbReference type="InterPro" id="IPR005895">
    <property type="entry name" value="ABC_transptr_haem_export_CcmA"/>
</dbReference>
<protein>
    <submittedName>
        <fullName evidence="8">Heme exporter protein A</fullName>
    </submittedName>
</protein>
<dbReference type="EMBL" id="JACHKA010000001">
    <property type="protein sequence ID" value="MBB5984847.1"/>
    <property type="molecule type" value="Genomic_DNA"/>
</dbReference>
<evidence type="ECO:0000259" key="7">
    <source>
        <dbReference type="PROSITE" id="PS50893"/>
    </source>
</evidence>
<keyword evidence="6" id="KW-0472">Membrane</keyword>
<proteinExistence type="predicted"/>
<keyword evidence="1" id="KW-0813">Transport</keyword>